<accession>A0ABP7WIJ2</accession>
<evidence type="ECO:0000256" key="1">
    <source>
        <dbReference type="SAM" id="Phobius"/>
    </source>
</evidence>
<gene>
    <name evidence="2" type="ORF">GCM10022392_07120</name>
</gene>
<feature type="transmembrane region" description="Helical" evidence="1">
    <location>
        <begin position="78"/>
        <end position="99"/>
    </location>
</feature>
<keyword evidence="1" id="KW-0472">Membrane</keyword>
<dbReference type="InterPro" id="IPR035287">
    <property type="entry name" value="DUF5362"/>
</dbReference>
<reference evidence="3" key="1">
    <citation type="journal article" date="2019" name="Int. J. Syst. Evol. Microbiol.">
        <title>The Global Catalogue of Microorganisms (GCM) 10K type strain sequencing project: providing services to taxonomists for standard genome sequencing and annotation.</title>
        <authorList>
            <consortium name="The Broad Institute Genomics Platform"/>
            <consortium name="The Broad Institute Genome Sequencing Center for Infectious Disease"/>
            <person name="Wu L."/>
            <person name="Ma J."/>
        </authorList>
    </citation>
    <scope>NUCLEOTIDE SEQUENCE [LARGE SCALE GENOMIC DNA]</scope>
    <source>
        <strain evidence="3">JCM 17085</strain>
    </source>
</reference>
<evidence type="ECO:0000313" key="3">
    <source>
        <dbReference type="Proteomes" id="UP001500841"/>
    </source>
</evidence>
<sequence>MEETFTNQPNTPAQPQGIVLLQDAQSYLVIAGKWARFLGILGFIGTGLVVLCALFIGTIMSALTGFSPAGRMAMAPGGFLTFFYILIAIFYFFVSLYTYQFGARVREGVAFGSSAVVTDGLNKLKSVFKLVGIATIVIMILYVFILIGVIIFTSHMSHMATGY</sequence>
<keyword evidence="3" id="KW-1185">Reference proteome</keyword>
<keyword evidence="1" id="KW-0812">Transmembrane</keyword>
<feature type="transmembrane region" description="Helical" evidence="1">
    <location>
        <begin position="37"/>
        <end position="66"/>
    </location>
</feature>
<proteinExistence type="predicted"/>
<dbReference type="RefSeq" id="WP_345101072.1">
    <property type="nucleotide sequence ID" value="NZ_BAABCV010000002.1"/>
</dbReference>
<name>A0ABP7WIJ2_9SPHI</name>
<feature type="transmembrane region" description="Helical" evidence="1">
    <location>
        <begin position="130"/>
        <end position="152"/>
    </location>
</feature>
<dbReference type="Proteomes" id="UP001500841">
    <property type="component" value="Unassembled WGS sequence"/>
</dbReference>
<evidence type="ECO:0000313" key="2">
    <source>
        <dbReference type="EMBL" id="GAA4088459.1"/>
    </source>
</evidence>
<dbReference type="Pfam" id="PF17319">
    <property type="entry name" value="DUF5362"/>
    <property type="match status" value="1"/>
</dbReference>
<dbReference type="EMBL" id="BAABCV010000002">
    <property type="protein sequence ID" value="GAA4088459.1"/>
    <property type="molecule type" value="Genomic_DNA"/>
</dbReference>
<organism evidence="2 3">
    <name type="scientific">Mucilaginibacter panaciglaebae</name>
    <dbReference type="NCBI Taxonomy" id="502331"/>
    <lineage>
        <taxon>Bacteria</taxon>
        <taxon>Pseudomonadati</taxon>
        <taxon>Bacteroidota</taxon>
        <taxon>Sphingobacteriia</taxon>
        <taxon>Sphingobacteriales</taxon>
        <taxon>Sphingobacteriaceae</taxon>
        <taxon>Mucilaginibacter</taxon>
    </lineage>
</organism>
<comment type="caution">
    <text evidence="2">The sequence shown here is derived from an EMBL/GenBank/DDBJ whole genome shotgun (WGS) entry which is preliminary data.</text>
</comment>
<protein>
    <submittedName>
        <fullName evidence="2">Uncharacterized protein</fullName>
    </submittedName>
</protein>
<keyword evidence="1" id="KW-1133">Transmembrane helix</keyword>